<comment type="similarity">
    <text evidence="4">Belongs to the MrnC RNase family.</text>
</comment>
<evidence type="ECO:0000313" key="6">
    <source>
        <dbReference type="EMBL" id="MBA4542377.1"/>
    </source>
</evidence>
<proteinExistence type="inferred from homology"/>
<evidence type="ECO:0000259" key="5">
    <source>
        <dbReference type="SMART" id="SM00535"/>
    </source>
</evidence>
<name>A0A7W1X991_9BACL</name>
<dbReference type="GO" id="GO:0019843">
    <property type="term" value="F:rRNA binding"/>
    <property type="evidence" value="ECO:0007669"/>
    <property type="project" value="UniProtKB-UniRule"/>
</dbReference>
<dbReference type="PIRSF" id="PIRSF005520">
    <property type="entry name" value="UCP005520"/>
    <property type="match status" value="1"/>
</dbReference>
<keyword evidence="1 4" id="KW-0540">Nuclease</keyword>
<dbReference type="GO" id="GO:0006364">
    <property type="term" value="P:rRNA processing"/>
    <property type="evidence" value="ECO:0007669"/>
    <property type="project" value="UniProtKB-UniRule"/>
</dbReference>
<comment type="cofactor">
    <cofactor evidence="4">
        <name>Mg(2+)</name>
        <dbReference type="ChEBI" id="CHEBI:18420"/>
    </cofactor>
</comment>
<dbReference type="InterPro" id="IPR036389">
    <property type="entry name" value="RNase_III_sf"/>
</dbReference>
<dbReference type="EMBL" id="JACEIP010000006">
    <property type="protein sequence ID" value="MBA4542377.1"/>
    <property type="molecule type" value="Genomic_DNA"/>
</dbReference>
<dbReference type="PANTHER" id="PTHR34276:SF1">
    <property type="entry name" value="MINI-RIBONUCLEASE 3"/>
    <property type="match status" value="1"/>
</dbReference>
<dbReference type="GO" id="GO:0005737">
    <property type="term" value="C:cytoplasm"/>
    <property type="evidence" value="ECO:0007669"/>
    <property type="project" value="UniProtKB-SubCell"/>
</dbReference>
<dbReference type="HAMAP" id="MF_01468">
    <property type="entry name" value="RNase_Mini_III"/>
    <property type="match status" value="1"/>
</dbReference>
<protein>
    <recommendedName>
        <fullName evidence="4">Mini-ribonuclease 3</fullName>
        <shortName evidence="4">Mini-3</shortName>
        <shortName evidence="4">Mini-RNase 3</shortName>
        <ecNumber evidence="4">3.1.26.-</ecNumber>
    </recommendedName>
    <alternativeName>
        <fullName evidence="4">Mini-RNase III</fullName>
        <shortName evidence="4">Mini-III</shortName>
    </alternativeName>
</protein>
<dbReference type="SUPFAM" id="SSF69065">
    <property type="entry name" value="RNase III domain-like"/>
    <property type="match status" value="1"/>
</dbReference>
<evidence type="ECO:0000256" key="3">
    <source>
        <dbReference type="ARBA" id="ARBA00022801"/>
    </source>
</evidence>
<keyword evidence="7" id="KW-1185">Reference proteome</keyword>
<dbReference type="InterPro" id="IPR000999">
    <property type="entry name" value="RNase_III_dom"/>
</dbReference>
<dbReference type="SMART" id="SM00535">
    <property type="entry name" value="RIBOc"/>
    <property type="match status" value="1"/>
</dbReference>
<feature type="domain" description="RNase III" evidence="5">
    <location>
        <begin position="3"/>
        <end position="135"/>
    </location>
</feature>
<comment type="subcellular location">
    <subcellularLocation>
        <location evidence="4">Cytoplasm</location>
    </subcellularLocation>
</comment>
<dbReference type="Proteomes" id="UP000530514">
    <property type="component" value="Unassembled WGS sequence"/>
</dbReference>
<gene>
    <name evidence="4" type="primary">mrnC</name>
    <name evidence="6" type="ORF">H1164_05600</name>
</gene>
<evidence type="ECO:0000256" key="2">
    <source>
        <dbReference type="ARBA" id="ARBA00022759"/>
    </source>
</evidence>
<dbReference type="InterPro" id="IPR008226">
    <property type="entry name" value="Mini3_fam"/>
</dbReference>
<dbReference type="PANTHER" id="PTHR34276">
    <property type="entry name" value="MINI-RIBONUCLEASE 3"/>
    <property type="match status" value="1"/>
</dbReference>
<keyword evidence="4" id="KW-0699">rRNA-binding</keyword>
<keyword evidence="4" id="KW-0963">Cytoplasm</keyword>
<keyword evidence="4" id="KW-0460">Magnesium</keyword>
<evidence type="ECO:0000313" key="7">
    <source>
        <dbReference type="Proteomes" id="UP000530514"/>
    </source>
</evidence>
<comment type="subunit">
    <text evidence="4">Homodimer.</text>
</comment>
<dbReference type="EC" id="3.1.26.-" evidence="4"/>
<keyword evidence="4" id="KW-0694">RNA-binding</keyword>
<evidence type="ECO:0000256" key="1">
    <source>
        <dbReference type="ARBA" id="ARBA00022722"/>
    </source>
</evidence>
<dbReference type="Pfam" id="PF00636">
    <property type="entry name" value="Ribonuclease_3"/>
    <property type="match status" value="1"/>
</dbReference>
<comment type="caution">
    <text evidence="6">The sequence shown here is derived from an EMBL/GenBank/DDBJ whole genome shotgun (WGS) entry which is preliminary data.</text>
</comment>
<dbReference type="Gene3D" id="1.10.1520.10">
    <property type="entry name" value="Ribonuclease III domain"/>
    <property type="match status" value="1"/>
</dbReference>
<keyword evidence="4" id="KW-0698">rRNA processing</keyword>
<organism evidence="6 7">
    <name type="scientific">Thermoactinomyces daqus</name>
    <dbReference type="NCBI Taxonomy" id="1329516"/>
    <lineage>
        <taxon>Bacteria</taxon>
        <taxon>Bacillati</taxon>
        <taxon>Bacillota</taxon>
        <taxon>Bacilli</taxon>
        <taxon>Bacillales</taxon>
        <taxon>Thermoactinomycetaceae</taxon>
        <taxon>Thermoactinomyces</taxon>
    </lineage>
</organism>
<keyword evidence="4" id="KW-0690">Ribosome biogenesis</keyword>
<dbReference type="CDD" id="cd00593">
    <property type="entry name" value="RIBOc"/>
    <property type="match status" value="1"/>
</dbReference>
<dbReference type="GO" id="GO:0004525">
    <property type="term" value="F:ribonuclease III activity"/>
    <property type="evidence" value="ECO:0007669"/>
    <property type="project" value="InterPro"/>
</dbReference>
<accession>A0A7W1X991</accession>
<keyword evidence="2 4" id="KW-0255">Endonuclease</keyword>
<dbReference type="AlphaFoldDB" id="A0A7W1X991"/>
<feature type="active site" evidence="4">
    <location>
        <position position="22"/>
    </location>
</feature>
<sequence length="137" mass="15349">MMESIGKAPEELNPLLLAYLGDAVYEVFIRSHLVARGVSRPHDLQKEATRYVSAGAQAKIYRELEGELADEEREILKRGRNAKSGSVPKKAKVTDYRMSTGLEALVGYLYCRGDEERLSQLMQKAIATVEKETDSDE</sequence>
<evidence type="ECO:0000256" key="4">
    <source>
        <dbReference type="HAMAP-Rule" id="MF_01468"/>
    </source>
</evidence>
<dbReference type="OrthoDB" id="46571at2"/>
<reference evidence="6 7" key="1">
    <citation type="submission" date="2020-07" db="EMBL/GenBank/DDBJ databases">
        <authorList>
            <person name="Feng H."/>
        </authorList>
    </citation>
    <scope>NUCLEOTIDE SEQUENCE [LARGE SCALE GENOMIC DNA]</scope>
    <source>
        <strain evidence="7">s-11</strain>
    </source>
</reference>
<keyword evidence="3 4" id="KW-0378">Hydrolase</keyword>
<comment type="function">
    <text evidence="4">Involved in correct processing of both the 5' and 3' ends of 23S rRNA precursor. Processes 30S rRNA precursor transcript even in absence of ribonuclease 3 (Rnc); Rnc processes 30S rRNA into smaller rRNA precursors.</text>
</comment>